<dbReference type="PRINTS" id="PR00609">
    <property type="entry name" value="CYTOCHROMEC3"/>
</dbReference>
<feature type="binding site" description="axial binding residue" evidence="6">
    <location>
        <position position="242"/>
    </location>
    <ligand>
        <name>heme c</name>
        <dbReference type="ChEBI" id="CHEBI:61717"/>
        <label>1</label>
    </ligand>
    <ligandPart>
        <name>Fe</name>
        <dbReference type="ChEBI" id="CHEBI:18248"/>
    </ligandPart>
</feature>
<feature type="binding site" description="axial binding residue" evidence="6">
    <location>
        <position position="167"/>
    </location>
    <ligand>
        <name>heme c</name>
        <dbReference type="ChEBI" id="CHEBI:61717"/>
        <label>1</label>
    </ligand>
    <ligandPart>
        <name>Fe</name>
        <dbReference type="ChEBI" id="CHEBI:18248"/>
    </ligandPart>
</feature>
<feature type="binding site" description="axial binding residue" evidence="6">
    <location>
        <position position="258"/>
    </location>
    <ligand>
        <name>heme c</name>
        <dbReference type="ChEBI" id="CHEBI:61717"/>
        <label>1</label>
    </ligand>
    <ligandPart>
        <name>Fe</name>
        <dbReference type="ChEBI" id="CHEBI:18248"/>
    </ligandPart>
</feature>
<feature type="domain" description="Outer membrane cytochrome MtrC/MtrF-like" evidence="8">
    <location>
        <begin position="115"/>
        <end position="248"/>
    </location>
</feature>
<name>A0A075WUS1_9BACT</name>
<dbReference type="KEGG" id="tcm:HL41_08630"/>
<keyword evidence="2 6" id="KW-0349">Heme</keyword>
<feature type="binding site" description="axial binding residue" evidence="6">
    <location>
        <position position="178"/>
    </location>
    <ligand>
        <name>heme c</name>
        <dbReference type="ChEBI" id="CHEBI:61717"/>
        <label>1</label>
    </ligand>
    <ligandPart>
        <name>Fe</name>
        <dbReference type="ChEBI" id="CHEBI:18248"/>
    </ligandPart>
</feature>
<dbReference type="SUPFAM" id="SSF48695">
    <property type="entry name" value="Multiheme cytochromes"/>
    <property type="match status" value="1"/>
</dbReference>
<dbReference type="InterPro" id="IPR020942">
    <property type="entry name" value="Cyt_c_III_dom"/>
</dbReference>
<keyword evidence="5 6" id="KW-0408">Iron</keyword>
<keyword evidence="4" id="KW-0249">Electron transport</keyword>
<feature type="binding site" description="axial binding residue" evidence="6">
    <location>
        <position position="206"/>
    </location>
    <ligand>
        <name>heme c</name>
        <dbReference type="ChEBI" id="CHEBI:61717"/>
        <label>1</label>
    </ligand>
    <ligandPart>
        <name>Fe</name>
        <dbReference type="ChEBI" id="CHEBI:18248"/>
    </ligandPart>
</feature>
<evidence type="ECO:0000313" key="10">
    <source>
        <dbReference type="Proteomes" id="UP000028481"/>
    </source>
</evidence>
<reference evidence="9 10" key="1">
    <citation type="journal article" date="2015" name="Genome Announc.">
        <title>Genome Sequence of a Sulfate-Reducing Thermophilic Bacterium, Thermodesulfobacterium commune DSM 2178T (Phylum Thermodesulfobacteria).</title>
        <authorList>
            <person name="Bhatnagar S."/>
            <person name="Badger J.H."/>
            <person name="Madupu R."/>
            <person name="Khouri H.M."/>
            <person name="O'Connor E.M."/>
            <person name="Robb F.T."/>
            <person name="Ward N.L."/>
            <person name="Eisen J.A."/>
        </authorList>
    </citation>
    <scope>NUCLEOTIDE SEQUENCE [LARGE SCALE GENOMIC DNA]</scope>
    <source>
        <strain evidence="9 10">DSM 2178</strain>
    </source>
</reference>
<evidence type="ECO:0000259" key="7">
    <source>
        <dbReference type="Pfam" id="PF02085"/>
    </source>
</evidence>
<feature type="binding site" description="axial binding residue" evidence="6">
    <location>
        <position position="243"/>
    </location>
    <ligand>
        <name>heme c</name>
        <dbReference type="ChEBI" id="CHEBI:61717"/>
        <label>1</label>
    </ligand>
    <ligandPart>
        <name>Fe</name>
        <dbReference type="ChEBI" id="CHEBI:18248"/>
    </ligandPart>
</feature>
<dbReference type="STRING" id="289377.HL41_08630"/>
<evidence type="ECO:0000256" key="1">
    <source>
        <dbReference type="ARBA" id="ARBA00022448"/>
    </source>
</evidence>
<protein>
    <submittedName>
        <fullName evidence="9">Uncharacterized protein</fullName>
    </submittedName>
</protein>
<comment type="cofactor">
    <cofactor evidence="6">
        <name>heme c</name>
        <dbReference type="ChEBI" id="CHEBI:61717"/>
    </cofactor>
    <text evidence="6">Binds 4 heme c groups covalently per monomer.</text>
</comment>
<dbReference type="AlphaFoldDB" id="A0A075WUS1"/>
<feature type="binding site" description="axial binding residue" evidence="6">
    <location>
        <position position="164"/>
    </location>
    <ligand>
        <name>heme c</name>
        <dbReference type="ChEBI" id="CHEBI:61717"/>
        <label>1</label>
    </ligand>
    <ligandPart>
        <name>Fe</name>
        <dbReference type="ChEBI" id="CHEBI:18248"/>
    </ligandPart>
</feature>
<feature type="binding site" description="axial binding residue" evidence="6">
    <location>
        <position position="180"/>
    </location>
    <ligand>
        <name>heme c</name>
        <dbReference type="ChEBI" id="CHEBI:61717"/>
        <label>1</label>
    </ligand>
    <ligandPart>
        <name>Fe</name>
        <dbReference type="ChEBI" id="CHEBI:18248"/>
    </ligandPart>
</feature>
<feature type="domain" description="Class III cytochrome C" evidence="7">
    <location>
        <begin position="293"/>
        <end position="394"/>
    </location>
</feature>
<proteinExistence type="predicted"/>
<evidence type="ECO:0000259" key="8">
    <source>
        <dbReference type="Pfam" id="PF22113"/>
    </source>
</evidence>
<dbReference type="NCBIfam" id="NF045713">
    <property type="entry name" value="CxxCH_16_HmcA"/>
    <property type="match status" value="1"/>
</dbReference>
<dbReference type="EMBL" id="CP008796">
    <property type="protein sequence ID" value="AIH04705.1"/>
    <property type="molecule type" value="Genomic_DNA"/>
</dbReference>
<dbReference type="Proteomes" id="UP000028481">
    <property type="component" value="Chromosome"/>
</dbReference>
<dbReference type="InterPro" id="IPR054813">
    <property type="entry name" value="HmcA"/>
</dbReference>
<keyword evidence="1" id="KW-0813">Transport</keyword>
<dbReference type="GO" id="GO:0009055">
    <property type="term" value="F:electron transfer activity"/>
    <property type="evidence" value="ECO:0007669"/>
    <property type="project" value="InterPro"/>
</dbReference>
<dbReference type="Pfam" id="PF02085">
    <property type="entry name" value="Cytochrom_CIII"/>
    <property type="match status" value="1"/>
</dbReference>
<accession>A0A075WUS1</accession>
<keyword evidence="10" id="KW-1185">Reference proteome</keyword>
<evidence type="ECO:0000256" key="2">
    <source>
        <dbReference type="ARBA" id="ARBA00022617"/>
    </source>
</evidence>
<dbReference type="Pfam" id="PF22113">
    <property type="entry name" value="Mtrc-MtrF_II-IV_dom"/>
    <property type="match status" value="1"/>
</dbReference>
<dbReference type="InterPro" id="IPR002322">
    <property type="entry name" value="Cyt_c_III"/>
</dbReference>
<dbReference type="Gene3D" id="3.90.10.10">
    <property type="entry name" value="Cytochrome C3"/>
    <property type="match status" value="4"/>
</dbReference>
<evidence type="ECO:0000256" key="4">
    <source>
        <dbReference type="ARBA" id="ARBA00022982"/>
    </source>
</evidence>
<dbReference type="InterPro" id="IPR054337">
    <property type="entry name" value="Mtrc-MtrF-like_dom_II/IV"/>
</dbReference>
<dbReference type="InterPro" id="IPR036280">
    <property type="entry name" value="Multihaem_cyt_sf"/>
</dbReference>
<feature type="binding site" description="axial binding residue" evidence="6">
    <location>
        <position position="207"/>
    </location>
    <ligand>
        <name>heme c</name>
        <dbReference type="ChEBI" id="CHEBI:61717"/>
        <label>1</label>
    </ligand>
    <ligandPart>
        <name>Fe</name>
        <dbReference type="ChEBI" id="CHEBI:18248"/>
    </ligandPart>
</feature>
<sequence length="536" mass="61513">MKKETVLLILGLGLTVLFWCCLSNPLALTEPFRKVEKTLTPTEVQKNLLLIKHPEVFGRLEYAPVLFNHLKHVKALEKEGCGICHPVDNNKNLRFVFPKEFLSVKDPEKLKDLYHQACIKCHQQKKLEQKPYGPVRLSCGDCHVNIYAYKDINYPKFDFDFVYHETHVKELDQKCEKCHHTYDLEERDKGKALKYIKGKEESCYYCHDFTKKKGPELTKILKIAQEKSLNLSQAFHGLCLNCHVELKKDGKKGGPIICSDCHKGEKRSLEDLSKAPRPDRGQKEFYLMEFPKASKMKAVVFNHRIHQFTAQKCRDCHHERLEGCRNCHTLEGSPKGNFVNAVTAFHSVFSDRSCQGCHQKEINARKECLACHHLDKKETSRTEVASETTCVKCHIGRARSDIKNLKPYSGEIKSQIEIEVLSKEFEKATMPHQKIVKSLVAKTSGNRLAVYFHDKEETLCKGCHHKTNPEGKIKGQEVKCSSCHGISFDALHPERPRLQAAYHGQCIKCHEYLKIEKAMSCDSCHKPKKERGLPSF</sequence>
<dbReference type="OrthoDB" id="5427780at2"/>
<dbReference type="HOGENOM" id="CLU_508744_0_0_0"/>
<dbReference type="eggNOG" id="COG0484">
    <property type="taxonomic scope" value="Bacteria"/>
</dbReference>
<feature type="binding site" description="axial binding residue" evidence="6">
    <location>
        <position position="262"/>
    </location>
    <ligand>
        <name>heme c</name>
        <dbReference type="ChEBI" id="CHEBI:61717"/>
        <label>1</label>
    </ligand>
    <ligandPart>
        <name>Fe</name>
        <dbReference type="ChEBI" id="CHEBI:18248"/>
    </ligandPart>
</feature>
<feature type="binding site" description="axial binding residue" evidence="6">
    <location>
        <position position="261"/>
    </location>
    <ligand>
        <name>heme c</name>
        <dbReference type="ChEBI" id="CHEBI:61717"/>
        <label>1</label>
    </ligand>
    <ligandPart>
        <name>Fe</name>
        <dbReference type="ChEBI" id="CHEBI:18248"/>
    </ligandPart>
</feature>
<dbReference type="CDD" id="cd08168">
    <property type="entry name" value="Cytochrom_C3"/>
    <property type="match status" value="4"/>
</dbReference>
<organism evidence="9 10">
    <name type="scientific">Thermodesulfobacterium commune DSM 2178</name>
    <dbReference type="NCBI Taxonomy" id="289377"/>
    <lineage>
        <taxon>Bacteria</taxon>
        <taxon>Pseudomonadati</taxon>
        <taxon>Thermodesulfobacteriota</taxon>
        <taxon>Thermodesulfobacteria</taxon>
        <taxon>Thermodesulfobacteriales</taxon>
        <taxon>Thermodesulfobacteriaceae</taxon>
        <taxon>Thermodesulfobacterium</taxon>
    </lineage>
</organism>
<evidence type="ECO:0000256" key="6">
    <source>
        <dbReference type="PIRSR" id="PIRSR602322-1"/>
    </source>
</evidence>
<evidence type="ECO:0000256" key="5">
    <source>
        <dbReference type="ARBA" id="ARBA00023004"/>
    </source>
</evidence>
<dbReference type="GO" id="GO:0046872">
    <property type="term" value="F:metal ion binding"/>
    <property type="evidence" value="ECO:0007669"/>
    <property type="project" value="UniProtKB-KW"/>
</dbReference>
<evidence type="ECO:0000256" key="3">
    <source>
        <dbReference type="ARBA" id="ARBA00022723"/>
    </source>
</evidence>
<feature type="binding site" description="axial binding residue" evidence="6">
    <location>
        <position position="179"/>
    </location>
    <ligand>
        <name>heme c</name>
        <dbReference type="ChEBI" id="CHEBI:61717"/>
        <label>1</label>
    </ligand>
    <ligandPart>
        <name>Fe</name>
        <dbReference type="ChEBI" id="CHEBI:18248"/>
    </ligandPart>
</feature>
<gene>
    <name evidence="9" type="ORF">HL41_08630</name>
</gene>
<feature type="binding site" description="axial binding residue" evidence="6">
    <location>
        <position position="175"/>
    </location>
    <ligand>
        <name>heme c</name>
        <dbReference type="ChEBI" id="CHEBI:61717"/>
        <label>1</label>
    </ligand>
    <ligandPart>
        <name>Fe</name>
        <dbReference type="ChEBI" id="CHEBI:18248"/>
    </ligandPart>
</feature>
<dbReference type="GO" id="GO:0020037">
    <property type="term" value="F:heme binding"/>
    <property type="evidence" value="ECO:0007669"/>
    <property type="project" value="InterPro"/>
</dbReference>
<keyword evidence="3 6" id="KW-0479">Metal-binding</keyword>
<dbReference type="RefSeq" id="WP_038061364.1">
    <property type="nucleotide sequence ID" value="NZ_CP008796.1"/>
</dbReference>
<evidence type="ECO:0000313" key="9">
    <source>
        <dbReference type="EMBL" id="AIH04705.1"/>
    </source>
</evidence>
<feature type="binding site" description="axial binding residue" evidence="6">
    <location>
        <position position="239"/>
    </location>
    <ligand>
        <name>heme c</name>
        <dbReference type="ChEBI" id="CHEBI:61717"/>
        <label>1</label>
    </ligand>
    <ligandPart>
        <name>Fe</name>
        <dbReference type="ChEBI" id="CHEBI:18248"/>
    </ligandPart>
</feature>
<dbReference type="PaxDb" id="289377-HL41_08630"/>